<comment type="caution">
    <text evidence="8">The sequence shown here is derived from an EMBL/GenBank/DDBJ whole genome shotgun (WGS) entry which is preliminary data.</text>
</comment>
<dbReference type="Proteomes" id="UP000075502">
    <property type="component" value="Unassembled WGS sequence"/>
</dbReference>
<dbReference type="GO" id="GO:0046872">
    <property type="term" value="F:metal ion binding"/>
    <property type="evidence" value="ECO:0007669"/>
    <property type="project" value="UniProtKB-KW"/>
</dbReference>
<keyword evidence="5" id="KW-1015">Disulfide bond</keyword>
<evidence type="ECO:0000313" key="8">
    <source>
        <dbReference type="EMBL" id="KYG02848.1"/>
    </source>
</evidence>
<reference evidence="8 9" key="1">
    <citation type="submission" date="2014-02" db="EMBL/GenBank/DDBJ databases">
        <title>The small core and large imbalanced accessory genome model reveals a collaborative survival strategy of Sorangium cellulosum strains in nature.</title>
        <authorList>
            <person name="Han K."/>
            <person name="Peng R."/>
            <person name="Blom J."/>
            <person name="Li Y.-Z."/>
        </authorList>
    </citation>
    <scope>NUCLEOTIDE SEQUENCE [LARGE SCALE GENOMIC DNA]</scope>
    <source>
        <strain evidence="8 9">So0007-03</strain>
    </source>
</reference>
<dbReference type="AlphaFoldDB" id="A0A150TEC7"/>
<gene>
    <name evidence="8" type="ORF">BE21_54160</name>
</gene>
<evidence type="ECO:0000256" key="5">
    <source>
        <dbReference type="ARBA" id="ARBA00023157"/>
    </source>
</evidence>
<dbReference type="PRINTS" id="PR00162">
    <property type="entry name" value="RIESKE"/>
</dbReference>
<evidence type="ECO:0000259" key="7">
    <source>
        <dbReference type="PROSITE" id="PS51296"/>
    </source>
</evidence>
<name>A0A150TEC7_SORCE</name>
<dbReference type="EMBL" id="JEME01002911">
    <property type="protein sequence ID" value="KYG02848.1"/>
    <property type="molecule type" value="Genomic_DNA"/>
</dbReference>
<evidence type="ECO:0000313" key="9">
    <source>
        <dbReference type="Proteomes" id="UP000075502"/>
    </source>
</evidence>
<keyword evidence="2" id="KW-0479">Metal-binding</keyword>
<dbReference type="PROSITE" id="PS51296">
    <property type="entry name" value="RIESKE"/>
    <property type="match status" value="1"/>
</dbReference>
<protein>
    <recommendedName>
        <fullName evidence="7">Rieske domain-containing protein</fullName>
    </recommendedName>
</protein>
<dbReference type="CDD" id="cd03467">
    <property type="entry name" value="Rieske"/>
    <property type="match status" value="1"/>
</dbReference>
<evidence type="ECO:0000256" key="2">
    <source>
        <dbReference type="ARBA" id="ARBA00022723"/>
    </source>
</evidence>
<organism evidence="8 9">
    <name type="scientific">Sorangium cellulosum</name>
    <name type="common">Polyangium cellulosum</name>
    <dbReference type="NCBI Taxonomy" id="56"/>
    <lineage>
        <taxon>Bacteria</taxon>
        <taxon>Pseudomonadati</taxon>
        <taxon>Myxococcota</taxon>
        <taxon>Polyangia</taxon>
        <taxon>Polyangiales</taxon>
        <taxon>Polyangiaceae</taxon>
        <taxon>Sorangium</taxon>
    </lineage>
</organism>
<feature type="domain" description="Rieske" evidence="7">
    <location>
        <begin position="84"/>
        <end position="151"/>
    </location>
</feature>
<keyword evidence="4" id="KW-0411">Iron-sulfur</keyword>
<dbReference type="PANTHER" id="PTHR10134">
    <property type="entry name" value="CYTOCHROME B-C1 COMPLEX SUBUNIT RIESKE, MITOCHONDRIAL"/>
    <property type="match status" value="1"/>
</dbReference>
<dbReference type="InterPro" id="IPR006311">
    <property type="entry name" value="TAT_signal"/>
</dbReference>
<dbReference type="InterPro" id="IPR005805">
    <property type="entry name" value="Rieske_Fe-S_prot_C"/>
</dbReference>
<dbReference type="SUPFAM" id="SSF50022">
    <property type="entry name" value="ISP domain"/>
    <property type="match status" value="1"/>
</dbReference>
<dbReference type="GO" id="GO:0016020">
    <property type="term" value="C:membrane"/>
    <property type="evidence" value="ECO:0007669"/>
    <property type="project" value="InterPro"/>
</dbReference>
<dbReference type="InterPro" id="IPR036922">
    <property type="entry name" value="Rieske_2Fe-2S_sf"/>
</dbReference>
<dbReference type="Pfam" id="PF00355">
    <property type="entry name" value="Rieske"/>
    <property type="match status" value="1"/>
</dbReference>
<evidence type="ECO:0000256" key="3">
    <source>
        <dbReference type="ARBA" id="ARBA00023004"/>
    </source>
</evidence>
<evidence type="ECO:0000256" key="4">
    <source>
        <dbReference type="ARBA" id="ARBA00023014"/>
    </source>
</evidence>
<evidence type="ECO:0000256" key="1">
    <source>
        <dbReference type="ARBA" id="ARBA00022714"/>
    </source>
</evidence>
<dbReference type="GO" id="GO:0051537">
    <property type="term" value="F:2 iron, 2 sulfur cluster binding"/>
    <property type="evidence" value="ECO:0007669"/>
    <property type="project" value="UniProtKB-KW"/>
</dbReference>
<dbReference type="PROSITE" id="PS51318">
    <property type="entry name" value="TAT"/>
    <property type="match status" value="1"/>
</dbReference>
<comment type="cofactor">
    <cofactor evidence="6">
        <name>[2Fe-2S] cluster</name>
        <dbReference type="ChEBI" id="CHEBI:190135"/>
    </cofactor>
</comment>
<keyword evidence="3" id="KW-0408">Iron</keyword>
<dbReference type="InterPro" id="IPR017941">
    <property type="entry name" value="Rieske_2Fe-2S"/>
</dbReference>
<dbReference type="Gene3D" id="2.102.10.10">
    <property type="entry name" value="Rieske [2Fe-2S] iron-sulphur domain"/>
    <property type="match status" value="1"/>
</dbReference>
<keyword evidence="1" id="KW-0001">2Fe-2S</keyword>
<evidence type="ECO:0000256" key="6">
    <source>
        <dbReference type="ARBA" id="ARBA00034078"/>
    </source>
</evidence>
<sequence>MPPGRRVFLKKLTVTLGAACAAALAVPVGGVLLAPLRPGPPRPWRPVGALGGFAVGETTKVTFVDPAPLPWAGFAAATAAWIRRTGAEELLALGAYCTHVGCPVSWMGTAKLFMCPCHGGAFYADGEVAAGPPPRPLPRHEVRVRDGQVEILPMPIQAALGRRFR</sequence>
<proteinExistence type="predicted"/>
<accession>A0A150TEC7</accession>
<dbReference type="InterPro" id="IPR014349">
    <property type="entry name" value="Rieske_Fe-S_prot"/>
</dbReference>